<feature type="transmembrane region" description="Helical" evidence="1">
    <location>
        <begin position="227"/>
        <end position="245"/>
    </location>
</feature>
<keyword evidence="1" id="KW-0472">Membrane</keyword>
<accession>A0A0A2WMN3</accession>
<keyword evidence="3" id="KW-0012">Acyltransferase</keyword>
<feature type="transmembrane region" description="Helical" evidence="1">
    <location>
        <begin position="288"/>
        <end position="309"/>
    </location>
</feature>
<dbReference type="EMBL" id="JRKJ01000005">
    <property type="protein sequence ID" value="KGQ19992.1"/>
    <property type="molecule type" value="Genomic_DNA"/>
</dbReference>
<feature type="transmembrane region" description="Helical" evidence="1">
    <location>
        <begin position="76"/>
        <end position="94"/>
    </location>
</feature>
<feature type="transmembrane region" description="Helical" evidence="1">
    <location>
        <begin position="321"/>
        <end position="342"/>
    </location>
</feature>
<feature type="transmembrane region" description="Helical" evidence="1">
    <location>
        <begin position="192"/>
        <end position="215"/>
    </location>
</feature>
<dbReference type="AlphaFoldDB" id="A0A0A2WMN3"/>
<reference evidence="3 4" key="1">
    <citation type="submission" date="2014-09" db="EMBL/GenBank/DDBJ databases">
        <title>Genome sequences of Lysobacter dokdonensis DS-58.</title>
        <authorList>
            <person name="Kim J.F."/>
            <person name="Kwak M.-J."/>
        </authorList>
    </citation>
    <scope>NUCLEOTIDE SEQUENCE [LARGE SCALE GENOMIC DNA]</scope>
    <source>
        <strain evidence="3 4">DS-58</strain>
    </source>
</reference>
<evidence type="ECO:0000256" key="1">
    <source>
        <dbReference type="SAM" id="Phobius"/>
    </source>
</evidence>
<dbReference type="InterPro" id="IPR050879">
    <property type="entry name" value="Acyltransferase_3"/>
</dbReference>
<dbReference type="PANTHER" id="PTHR23028">
    <property type="entry name" value="ACETYLTRANSFERASE"/>
    <property type="match status" value="1"/>
</dbReference>
<keyword evidence="1" id="KW-1133">Transmembrane helix</keyword>
<feature type="transmembrane region" description="Helical" evidence="1">
    <location>
        <begin position="114"/>
        <end position="142"/>
    </location>
</feature>
<evidence type="ECO:0000313" key="3">
    <source>
        <dbReference type="EMBL" id="KGQ19992.1"/>
    </source>
</evidence>
<keyword evidence="3" id="KW-0808">Transferase</keyword>
<keyword evidence="4" id="KW-1185">Reference proteome</keyword>
<dbReference type="GO" id="GO:0016747">
    <property type="term" value="F:acyltransferase activity, transferring groups other than amino-acyl groups"/>
    <property type="evidence" value="ECO:0007669"/>
    <property type="project" value="InterPro"/>
</dbReference>
<dbReference type="STRING" id="1300345.LF41_2501"/>
<dbReference type="Pfam" id="PF01757">
    <property type="entry name" value="Acyl_transf_3"/>
    <property type="match status" value="1"/>
</dbReference>
<dbReference type="GO" id="GO:0000271">
    <property type="term" value="P:polysaccharide biosynthetic process"/>
    <property type="evidence" value="ECO:0007669"/>
    <property type="project" value="TreeGrafter"/>
</dbReference>
<dbReference type="InterPro" id="IPR002656">
    <property type="entry name" value="Acyl_transf_3_dom"/>
</dbReference>
<keyword evidence="1" id="KW-0812">Transmembrane</keyword>
<feature type="transmembrane region" description="Helical" evidence="1">
    <location>
        <begin position="257"/>
        <end position="276"/>
    </location>
</feature>
<evidence type="ECO:0000313" key="4">
    <source>
        <dbReference type="Proteomes" id="UP000030518"/>
    </source>
</evidence>
<evidence type="ECO:0000259" key="2">
    <source>
        <dbReference type="Pfam" id="PF01757"/>
    </source>
</evidence>
<sequence length="367" mass="40483">MPASDQLRTLTSLRAFAAAAIVVFHLQGTLVAVTPRPVWATGVSFFFVLSGFVLTYAHARGALDMRRFYATRFARLWPLHLFSALAWLVVSQVGNATPFHWGWAETLDVLLLQAWVPLWGVVFAMNGVAWSISVEVFFYLLFPLLRGRWLAPIFIAGAIATAAILFAMDAFLAPAVPPYPTPAAGEFWSVHAALQFPVLRLLEFCLGVATAKLFLSRRIRPNTTMELCAIAGVLAFAFASEPLRVALADLGFSHVGLWLSQSGGLFVFAAAIFIFAHESGAISRVLRARTLVLLGDISFSTYMLHWVVLSAFLKFGRPEGIAPWLWVAMFVLAVYAASYFAWRFIELPSKRWILARAARKDAAPSLA</sequence>
<comment type="caution">
    <text evidence="3">The sequence shown here is derived from an EMBL/GenBank/DDBJ whole genome shotgun (WGS) entry which is preliminary data.</text>
</comment>
<feature type="transmembrane region" description="Helical" evidence="1">
    <location>
        <begin position="38"/>
        <end position="56"/>
    </location>
</feature>
<gene>
    <name evidence="3" type="ORF">LF41_2501</name>
</gene>
<feature type="domain" description="Acyltransferase 3" evidence="2">
    <location>
        <begin position="12"/>
        <end position="341"/>
    </location>
</feature>
<dbReference type="GO" id="GO:0016020">
    <property type="term" value="C:membrane"/>
    <property type="evidence" value="ECO:0007669"/>
    <property type="project" value="TreeGrafter"/>
</dbReference>
<dbReference type="PANTHER" id="PTHR23028:SF131">
    <property type="entry name" value="BLR2367 PROTEIN"/>
    <property type="match status" value="1"/>
</dbReference>
<protein>
    <submittedName>
        <fullName evidence="3">Acyltransferase</fullName>
    </submittedName>
</protein>
<dbReference type="RefSeq" id="WP_036166998.1">
    <property type="nucleotide sequence ID" value="NZ_JRKJ01000005.1"/>
</dbReference>
<dbReference type="PATRIC" id="fig|1300345.3.peg.1066"/>
<feature type="transmembrane region" description="Helical" evidence="1">
    <location>
        <begin position="149"/>
        <end position="172"/>
    </location>
</feature>
<dbReference type="OrthoDB" id="9767863at2"/>
<feature type="transmembrane region" description="Helical" evidence="1">
    <location>
        <begin position="12"/>
        <end position="32"/>
    </location>
</feature>
<proteinExistence type="predicted"/>
<dbReference type="eggNOG" id="COG1835">
    <property type="taxonomic scope" value="Bacteria"/>
</dbReference>
<dbReference type="Proteomes" id="UP000030518">
    <property type="component" value="Unassembled WGS sequence"/>
</dbReference>
<organism evidence="3 4">
    <name type="scientific">Lysobacter dokdonensis DS-58</name>
    <dbReference type="NCBI Taxonomy" id="1300345"/>
    <lineage>
        <taxon>Bacteria</taxon>
        <taxon>Pseudomonadati</taxon>
        <taxon>Pseudomonadota</taxon>
        <taxon>Gammaproteobacteria</taxon>
        <taxon>Lysobacterales</taxon>
        <taxon>Lysobacteraceae</taxon>
        <taxon>Noviluteimonas</taxon>
    </lineage>
</organism>
<name>A0A0A2WMN3_9GAMM</name>